<dbReference type="InterPro" id="IPR050661">
    <property type="entry name" value="BglG_antiterminators"/>
</dbReference>
<evidence type="ECO:0000256" key="2">
    <source>
        <dbReference type="ARBA" id="ARBA00023163"/>
    </source>
</evidence>
<proteinExistence type="predicted"/>
<evidence type="ECO:0000313" key="6">
    <source>
        <dbReference type="Proteomes" id="UP000013750"/>
    </source>
</evidence>
<dbReference type="PATRIC" id="fig|1158614.3.peg.265"/>
<evidence type="ECO:0000313" key="4">
    <source>
        <dbReference type="EMBL" id="EOI58202.1"/>
    </source>
</evidence>
<dbReference type="InterPro" id="IPR007737">
    <property type="entry name" value="Mga_HTH"/>
</dbReference>
<dbReference type="RefSeq" id="WP_010778725.1">
    <property type="nucleotide sequence ID" value="NZ_ASWH01000002.1"/>
</dbReference>
<dbReference type="AlphaFoldDB" id="R2Y724"/>
<dbReference type="Proteomes" id="UP000013750">
    <property type="component" value="Unassembled WGS sequence"/>
</dbReference>
<dbReference type="PANTHER" id="PTHR30185:SF12">
    <property type="entry name" value="TRANSCRIPTIONAL REGULATOR MANR"/>
    <property type="match status" value="1"/>
</dbReference>
<dbReference type="OrthoDB" id="2172966at2"/>
<evidence type="ECO:0000313" key="5">
    <source>
        <dbReference type="EMBL" id="EOW79036.1"/>
    </source>
</evidence>
<dbReference type="HOGENOM" id="CLU_539411_0_0_9"/>
<dbReference type="Gene3D" id="1.10.10.10">
    <property type="entry name" value="Winged helix-like DNA-binding domain superfamily/Winged helix DNA-binding domain"/>
    <property type="match status" value="1"/>
</dbReference>
<comment type="caution">
    <text evidence="4">The sequence shown here is derived from an EMBL/GenBank/DDBJ whole genome shotgun (WGS) entry which is preliminary data.</text>
</comment>
<dbReference type="EMBL" id="AJDQ01000003">
    <property type="protein sequence ID" value="EOI58202.1"/>
    <property type="molecule type" value="Genomic_DNA"/>
</dbReference>
<dbReference type="PANTHER" id="PTHR30185">
    <property type="entry name" value="CRYPTIC BETA-GLUCOSIDE BGL OPERON ANTITERMINATOR"/>
    <property type="match status" value="1"/>
</dbReference>
<dbReference type="EMBL" id="ASWH01000002">
    <property type="protein sequence ID" value="EOW79036.1"/>
    <property type="molecule type" value="Genomic_DNA"/>
</dbReference>
<accession>R2Y724</accession>
<dbReference type="Proteomes" id="UP000014160">
    <property type="component" value="Unassembled WGS sequence"/>
</dbReference>
<evidence type="ECO:0000256" key="1">
    <source>
        <dbReference type="ARBA" id="ARBA00023015"/>
    </source>
</evidence>
<protein>
    <recommendedName>
        <fullName evidence="3">Mga helix-turn-helix domain-containing protein</fullName>
    </recommendedName>
</protein>
<gene>
    <name evidence="5" type="ORF">I592_03174</name>
    <name evidence="4" type="ORF">UKC_00274</name>
</gene>
<organism evidence="4 6">
    <name type="scientific">Enterococcus gilvus ATCC BAA-350</name>
    <dbReference type="NCBI Taxonomy" id="1158614"/>
    <lineage>
        <taxon>Bacteria</taxon>
        <taxon>Bacillati</taxon>
        <taxon>Bacillota</taxon>
        <taxon>Bacilli</taxon>
        <taxon>Lactobacillales</taxon>
        <taxon>Enterococcaceae</taxon>
        <taxon>Enterococcus</taxon>
    </lineage>
</organism>
<name>R2Y724_9ENTE</name>
<dbReference type="Pfam" id="PF05043">
    <property type="entry name" value="Mga"/>
    <property type="match status" value="1"/>
</dbReference>
<keyword evidence="2" id="KW-0804">Transcription</keyword>
<feature type="domain" description="Mga helix-turn-helix" evidence="3">
    <location>
        <begin position="83"/>
        <end position="167"/>
    </location>
</feature>
<reference evidence="4 6" key="1">
    <citation type="submission" date="2013-02" db="EMBL/GenBank/DDBJ databases">
        <title>The Genome Sequence of Enterococcus gilvus ATCC BAA-350.</title>
        <authorList>
            <consortium name="The Broad Institute Genome Sequencing Platform"/>
            <consortium name="The Broad Institute Genome Sequencing Center for Infectious Disease"/>
            <person name="Earl A.M."/>
            <person name="Gilmore M.S."/>
            <person name="Lebreton F."/>
            <person name="Walker B."/>
            <person name="Young S.K."/>
            <person name="Zeng Q."/>
            <person name="Gargeya S."/>
            <person name="Fitzgerald M."/>
            <person name="Haas B."/>
            <person name="Abouelleil A."/>
            <person name="Alvarado L."/>
            <person name="Arachchi H.M."/>
            <person name="Berlin A.M."/>
            <person name="Chapman S.B."/>
            <person name="Dewar J."/>
            <person name="Goldberg J."/>
            <person name="Griggs A."/>
            <person name="Gujja S."/>
            <person name="Hansen M."/>
            <person name="Howarth C."/>
            <person name="Imamovic A."/>
            <person name="Larimer J."/>
            <person name="McCowan C."/>
            <person name="Murphy C."/>
            <person name="Neiman D."/>
            <person name="Pearson M."/>
            <person name="Priest M."/>
            <person name="Roberts A."/>
            <person name="Saif S."/>
            <person name="Shea T."/>
            <person name="Sisk P."/>
            <person name="Sykes S."/>
            <person name="Wortman J."/>
            <person name="Nusbaum C."/>
            <person name="Birren B."/>
        </authorList>
    </citation>
    <scope>NUCLEOTIDE SEQUENCE [LARGE SCALE GENOMIC DNA]</scope>
    <source>
        <strain evidence="4 6">ATCC BAA-350</strain>
    </source>
</reference>
<reference evidence="5 7" key="2">
    <citation type="submission" date="2013-03" db="EMBL/GenBank/DDBJ databases">
        <title>The Genome Sequence of Enterococcus gilvus ATCC BAA-350 (PacBio/Illumina hybrid assembly).</title>
        <authorList>
            <consortium name="The Broad Institute Genomics Platform"/>
            <consortium name="The Broad Institute Genome Sequencing Center for Infectious Disease"/>
            <person name="Earl A."/>
            <person name="Russ C."/>
            <person name="Gilmore M."/>
            <person name="Surin D."/>
            <person name="Walker B."/>
            <person name="Young S."/>
            <person name="Zeng Q."/>
            <person name="Gargeya S."/>
            <person name="Fitzgerald M."/>
            <person name="Haas B."/>
            <person name="Abouelleil A."/>
            <person name="Allen A.W."/>
            <person name="Alvarado L."/>
            <person name="Arachchi H.M."/>
            <person name="Berlin A.M."/>
            <person name="Chapman S.B."/>
            <person name="Gainer-Dewar J."/>
            <person name="Goldberg J."/>
            <person name="Griggs A."/>
            <person name="Gujja S."/>
            <person name="Hansen M."/>
            <person name="Howarth C."/>
            <person name="Imamovic A."/>
            <person name="Ireland A."/>
            <person name="Larimer J."/>
            <person name="McCowan C."/>
            <person name="Murphy C."/>
            <person name="Pearson M."/>
            <person name="Poon T.W."/>
            <person name="Priest M."/>
            <person name="Roberts A."/>
            <person name="Saif S."/>
            <person name="Shea T."/>
            <person name="Sisk P."/>
            <person name="Sykes S."/>
            <person name="Wortman J."/>
            <person name="Nusbaum C."/>
            <person name="Birren B."/>
        </authorList>
    </citation>
    <scope>NUCLEOTIDE SEQUENCE [LARGE SCALE GENOMIC DNA]</scope>
    <source>
        <strain evidence="5 7">ATCC BAA-350</strain>
    </source>
</reference>
<evidence type="ECO:0000259" key="3">
    <source>
        <dbReference type="Pfam" id="PF05043"/>
    </source>
</evidence>
<keyword evidence="7" id="KW-1185">Reference proteome</keyword>
<dbReference type="InterPro" id="IPR036388">
    <property type="entry name" value="WH-like_DNA-bd_sf"/>
</dbReference>
<keyword evidence="1" id="KW-0805">Transcription regulation</keyword>
<sequence>MDVLVDKADRKKVRLLRTVFEAERQTCPLDSLAASLGVSNQTVLKLVEAIKEDIVLFDFAELVVFDYSSTNFLFTLQFSESVNLQMFLNAYIRKSIKFRLLEALFQHSFGTLQQLADFLDIPYIQVRRKIQEINSFLNRTSLSISAKGKVSLHGNEIDIRFFYTVLFVTGYGAEKWPFRAYGFLDMSEALDACPKEVYALPSLDKFFLVHYFLGVHLFRERQGRLVKKEEVRISLYTPYSAANRLSFSRLSKEMKRFLPRHSDEHLKRFSQLLCSALVAMGGYHSIKAAPDFLLRDSQIKEMGVPGLASHLLDRLDHHLYNPLSSEERSTIHYALLCLHYRIFFVGTIVTHLKDIFTDYLNVDKDRRKRHKIKQIKRIIALEMQTAEFKSFENYKEYLATEYCLIYDRHIHLEKYTAPINISFLTALSKQTIQEEVLHYFSTYYNLHVVNTLSTEVDLIISDIPLSSSVIPSLRLNKPIVYCHMQLIDSDYDKIAAALSAIAKKKFKLSTAYEEDGAK</sequence>
<dbReference type="eggNOG" id="COG3711">
    <property type="taxonomic scope" value="Bacteria"/>
</dbReference>
<evidence type="ECO:0000313" key="7">
    <source>
        <dbReference type="Proteomes" id="UP000014160"/>
    </source>
</evidence>